<sequence length="116" mass="13405">MKNIYKYIAVFSAISIITILFLYFQSVNNAVDNVKETNTAYSLKLIEKENSWIYEVYNQEQLYIRQEYIPAVKGKQVFKTKEDAEKVGQVVINKLSNKTLPVITVAELTTNNISFQ</sequence>
<dbReference type="RefSeq" id="WP_379901162.1">
    <property type="nucleotide sequence ID" value="NZ_JBHULM010000007.1"/>
</dbReference>
<evidence type="ECO:0000313" key="2">
    <source>
        <dbReference type="EMBL" id="MFD2541446.1"/>
    </source>
</evidence>
<comment type="caution">
    <text evidence="2">The sequence shown here is derived from an EMBL/GenBank/DDBJ whole genome shotgun (WGS) entry which is preliminary data.</text>
</comment>
<keyword evidence="3" id="KW-1185">Reference proteome</keyword>
<dbReference type="Pfam" id="PF16250">
    <property type="entry name" value="DUF4907"/>
    <property type="match status" value="1"/>
</dbReference>
<accession>A0ABW5K0W2</accession>
<keyword evidence="1" id="KW-1133">Transmembrane helix</keyword>
<feature type="transmembrane region" description="Helical" evidence="1">
    <location>
        <begin position="7"/>
        <end position="24"/>
    </location>
</feature>
<protein>
    <submittedName>
        <fullName evidence="2">DUF4907 domain-containing protein</fullName>
    </submittedName>
</protein>
<dbReference type="InterPro" id="IPR032593">
    <property type="entry name" value="DUF4907"/>
</dbReference>
<keyword evidence="1" id="KW-0812">Transmembrane</keyword>
<proteinExistence type="predicted"/>
<evidence type="ECO:0000313" key="3">
    <source>
        <dbReference type="Proteomes" id="UP001597467"/>
    </source>
</evidence>
<name>A0ABW5K0W2_9FLAO</name>
<dbReference type="EMBL" id="JBHULM010000007">
    <property type="protein sequence ID" value="MFD2541446.1"/>
    <property type="molecule type" value="Genomic_DNA"/>
</dbReference>
<keyword evidence="1" id="KW-0472">Membrane</keyword>
<dbReference type="Proteomes" id="UP001597467">
    <property type="component" value="Unassembled WGS sequence"/>
</dbReference>
<gene>
    <name evidence="2" type="ORF">ACFSSB_03880</name>
</gene>
<organism evidence="2 3">
    <name type="scientific">Lacinutrix gracilariae</name>
    <dbReference type="NCBI Taxonomy" id="1747198"/>
    <lineage>
        <taxon>Bacteria</taxon>
        <taxon>Pseudomonadati</taxon>
        <taxon>Bacteroidota</taxon>
        <taxon>Flavobacteriia</taxon>
        <taxon>Flavobacteriales</taxon>
        <taxon>Flavobacteriaceae</taxon>
        <taxon>Lacinutrix</taxon>
    </lineage>
</organism>
<reference evidence="3" key="1">
    <citation type="journal article" date="2019" name="Int. J. Syst. Evol. Microbiol.">
        <title>The Global Catalogue of Microorganisms (GCM) 10K type strain sequencing project: providing services to taxonomists for standard genome sequencing and annotation.</title>
        <authorList>
            <consortium name="The Broad Institute Genomics Platform"/>
            <consortium name="The Broad Institute Genome Sequencing Center for Infectious Disease"/>
            <person name="Wu L."/>
            <person name="Ma J."/>
        </authorList>
    </citation>
    <scope>NUCLEOTIDE SEQUENCE [LARGE SCALE GENOMIC DNA]</scope>
    <source>
        <strain evidence="3">KCTC 42808</strain>
    </source>
</reference>
<evidence type="ECO:0000256" key="1">
    <source>
        <dbReference type="SAM" id="Phobius"/>
    </source>
</evidence>